<name>A0A1Y6CQ65_9PROT</name>
<dbReference type="EMBL" id="FWZX01000042">
    <property type="protein sequence ID" value="SMF80757.1"/>
    <property type="molecule type" value="Genomic_DNA"/>
</dbReference>
<dbReference type="STRING" id="560819.SAMN05428998_1424"/>
<protein>
    <recommendedName>
        <fullName evidence="3">SMI1/KNR4 family protein</fullName>
    </recommendedName>
</protein>
<dbReference type="Proteomes" id="UP000192917">
    <property type="component" value="Unassembled WGS sequence"/>
</dbReference>
<accession>A0A1Y6CQ65</accession>
<dbReference type="AlphaFoldDB" id="A0A1Y6CQ65"/>
<sequence>MKTPSLGRLLEISGPPLSIAEPTLSPSLSAAAGPHAGALLDLLRRRNGFYAFESALHVFPTHSEGPEIGLDAWNARESWRSEYGDLAHGCLFFAEDVFGCQFAITPDGIQVFDPETGGRTPLADDMERWARLLLLDFRKLTGWPFAQEWQSRHGPMPPGKRLTPKIPFVFGGAFDLDNFFLQDAETGMRFRGRIATRIRDLPDGAEIEFQVID</sequence>
<organism evidence="1 2">
    <name type="scientific">Tistlia consotensis USBA 355</name>
    <dbReference type="NCBI Taxonomy" id="560819"/>
    <lineage>
        <taxon>Bacteria</taxon>
        <taxon>Pseudomonadati</taxon>
        <taxon>Pseudomonadota</taxon>
        <taxon>Alphaproteobacteria</taxon>
        <taxon>Rhodospirillales</taxon>
        <taxon>Rhodovibrionaceae</taxon>
        <taxon>Tistlia</taxon>
    </lineage>
</organism>
<gene>
    <name evidence="1" type="ORF">SAMN05428998_1424</name>
</gene>
<reference evidence="1 2" key="1">
    <citation type="submission" date="2017-04" db="EMBL/GenBank/DDBJ databases">
        <authorList>
            <person name="Afonso C.L."/>
            <person name="Miller P.J."/>
            <person name="Scott M.A."/>
            <person name="Spackman E."/>
            <person name="Goraichik I."/>
            <person name="Dimitrov K.M."/>
            <person name="Suarez D.L."/>
            <person name="Swayne D.E."/>
        </authorList>
    </citation>
    <scope>NUCLEOTIDE SEQUENCE [LARGE SCALE GENOMIC DNA]</scope>
    <source>
        <strain evidence="1 2">USBA 355</strain>
    </source>
</reference>
<proteinExistence type="predicted"/>
<evidence type="ECO:0008006" key="3">
    <source>
        <dbReference type="Google" id="ProtNLM"/>
    </source>
</evidence>
<evidence type="ECO:0000313" key="1">
    <source>
        <dbReference type="EMBL" id="SMF80757.1"/>
    </source>
</evidence>
<keyword evidence="2" id="KW-1185">Reference proteome</keyword>
<evidence type="ECO:0000313" key="2">
    <source>
        <dbReference type="Proteomes" id="UP000192917"/>
    </source>
</evidence>